<dbReference type="EMBL" id="JAUSUT010000001">
    <property type="protein sequence ID" value="MDQ0383074.1"/>
    <property type="molecule type" value="Genomic_DNA"/>
</dbReference>
<comment type="caution">
    <text evidence="1">The sequence shown here is derived from an EMBL/GenBank/DDBJ whole genome shotgun (WGS) entry which is preliminary data.</text>
</comment>
<proteinExistence type="predicted"/>
<reference evidence="1 2" key="1">
    <citation type="submission" date="2023-07" db="EMBL/GenBank/DDBJ databases">
        <title>Sequencing the genomes of 1000 actinobacteria strains.</title>
        <authorList>
            <person name="Klenk H.-P."/>
        </authorList>
    </citation>
    <scope>NUCLEOTIDE SEQUENCE [LARGE SCALE GENOMIC DNA]</scope>
    <source>
        <strain evidence="1 2">DSM 45805</strain>
    </source>
</reference>
<evidence type="ECO:0000313" key="2">
    <source>
        <dbReference type="Proteomes" id="UP001229651"/>
    </source>
</evidence>
<gene>
    <name evidence="1" type="ORF">FB470_007068</name>
</gene>
<evidence type="ECO:0000313" key="1">
    <source>
        <dbReference type="EMBL" id="MDQ0383074.1"/>
    </source>
</evidence>
<organism evidence="1 2">
    <name type="scientific">Amycolatopsis thermophila</name>
    <dbReference type="NCBI Taxonomy" id="206084"/>
    <lineage>
        <taxon>Bacteria</taxon>
        <taxon>Bacillati</taxon>
        <taxon>Actinomycetota</taxon>
        <taxon>Actinomycetes</taxon>
        <taxon>Pseudonocardiales</taxon>
        <taxon>Pseudonocardiaceae</taxon>
        <taxon>Amycolatopsis</taxon>
    </lineage>
</organism>
<keyword evidence="2" id="KW-1185">Reference proteome</keyword>
<sequence length="35" mass="3717">MSVVPRYRAGLTTGQAVALPVRRPPLTTTDPAARP</sequence>
<accession>A0ABU0F653</accession>
<protein>
    <submittedName>
        <fullName evidence="1">Uncharacterized protein</fullName>
    </submittedName>
</protein>
<name>A0ABU0F653_9PSEU</name>
<dbReference type="Proteomes" id="UP001229651">
    <property type="component" value="Unassembled WGS sequence"/>
</dbReference>